<dbReference type="GO" id="GO:0008379">
    <property type="term" value="F:thioredoxin peroxidase activity"/>
    <property type="evidence" value="ECO:0007669"/>
    <property type="project" value="TreeGrafter"/>
</dbReference>
<evidence type="ECO:0000256" key="6">
    <source>
        <dbReference type="HAMAP-Rule" id="MF_00401"/>
    </source>
</evidence>
<evidence type="ECO:0000256" key="5">
    <source>
        <dbReference type="ARBA" id="ARBA00023284"/>
    </source>
</evidence>
<feature type="binding site" evidence="6">
    <location>
        <position position="122"/>
    </location>
    <ligand>
        <name>substrate</name>
    </ligand>
</feature>
<dbReference type="SUPFAM" id="SSF52833">
    <property type="entry name" value="Thioredoxin-like"/>
    <property type="match status" value="1"/>
</dbReference>
<dbReference type="GO" id="GO:0042744">
    <property type="term" value="P:hydrogen peroxide catabolic process"/>
    <property type="evidence" value="ECO:0007669"/>
    <property type="project" value="TreeGrafter"/>
</dbReference>
<dbReference type="Gene3D" id="3.40.30.10">
    <property type="entry name" value="Glutaredoxin"/>
    <property type="match status" value="1"/>
</dbReference>
<evidence type="ECO:0000256" key="3">
    <source>
        <dbReference type="ARBA" id="ARBA00022862"/>
    </source>
</evidence>
<dbReference type="EC" id="1.11.1.24" evidence="6"/>
<comment type="caution">
    <text evidence="9">The sequence shown here is derived from an EMBL/GenBank/DDBJ whole genome shotgun (WGS) entry which is preliminary data.</text>
</comment>
<dbReference type="InterPro" id="IPR036249">
    <property type="entry name" value="Thioredoxin-like_sf"/>
</dbReference>
<keyword evidence="10" id="KW-1185">Reference proteome</keyword>
<dbReference type="PROSITE" id="PS51352">
    <property type="entry name" value="THIOREDOXIN_2"/>
    <property type="match status" value="1"/>
</dbReference>
<feature type="active site" description="Cysteine sulfenic acid (-SOH) intermediate; for peroxidase activity" evidence="7">
    <location>
        <position position="45"/>
    </location>
</feature>
<evidence type="ECO:0000313" key="9">
    <source>
        <dbReference type="EMBL" id="NEU05941.1"/>
    </source>
</evidence>
<dbReference type="PANTHER" id="PTHR10681">
    <property type="entry name" value="THIOREDOXIN PEROXIDASE"/>
    <property type="match status" value="1"/>
</dbReference>
<protein>
    <recommendedName>
        <fullName evidence="6">Peroxiredoxin</fullName>
        <ecNumber evidence="6">1.11.1.24</ecNumber>
    </recommendedName>
    <alternativeName>
        <fullName evidence="6">Thioredoxin-dependent peroxiredoxin</fullName>
    </alternativeName>
</protein>
<proteinExistence type="inferred from homology"/>
<comment type="miscellaneous">
    <text evidence="6">The active site is a conserved redox-active cysteine residue, the peroxidatic cysteine (C(P)), which makes the nucleophilic attack on the peroxide substrate. The peroxide oxidizes the C(P)-SH to cysteine sulfenic acid (C(P)-SOH), which then reacts with another cysteine residue, the resolving cysteine (C(R)), to form a disulfide bridge. The disulfide is subsequently reduced by an appropriate electron donor to complete the catalytic cycle. In this 1-Cys peroxiredoxin, no C(R) is present and C(P) instead forms a disulfide with a cysteine from another protein or with a small thiol molecule.</text>
</comment>
<keyword evidence="3 6" id="KW-0049">Antioxidant</keyword>
<comment type="similarity">
    <text evidence="6">Belongs to the peroxiredoxin family. Prx6 subfamily.</text>
</comment>
<sequence length="213" mass="24733">MKLLVRDKFPKMNVVTTKGKMNLPDDFSGKWFVFFSHPSDFTPVCTTEFVAFQEKIEKFKMLNTELVGLSVDTIEEHKNWILWIKENLNVEIKFPIIDDSNKEISKQLGMIRDEQKDTTTARSVVIVDFKGTVRTILEYPKEIGRNIDEIIRIVKSLQIASEKHLFTPANWPNNKIIGNKVLIGGSEEVTEERIKEENICKLSSWFMYKSLDD</sequence>
<reference evidence="9 10" key="1">
    <citation type="submission" date="2020-02" db="EMBL/GenBank/DDBJ databases">
        <title>Genome assembly of a novel Clostridium senegalense strain.</title>
        <authorList>
            <person name="Gupta T.B."/>
            <person name="Jauregui R."/>
            <person name="Maclean P."/>
            <person name="Nawarathana A."/>
            <person name="Brightwell G."/>
        </authorList>
    </citation>
    <scope>NUCLEOTIDE SEQUENCE [LARGE SCALE GENOMIC DNA]</scope>
    <source>
        <strain evidence="9 10">AGRFS4</strain>
    </source>
</reference>
<dbReference type="RefSeq" id="WP_061995248.1">
    <property type="nucleotide sequence ID" value="NZ_JAAGPU010000029.1"/>
</dbReference>
<dbReference type="PIRSF" id="PIRSF000239">
    <property type="entry name" value="AHPC"/>
    <property type="match status" value="1"/>
</dbReference>
<dbReference type="InterPro" id="IPR024706">
    <property type="entry name" value="Peroxiredoxin_AhpC-typ"/>
</dbReference>
<dbReference type="Proteomes" id="UP000481872">
    <property type="component" value="Unassembled WGS sequence"/>
</dbReference>
<comment type="subcellular location">
    <subcellularLocation>
        <location evidence="6">Cytoplasm</location>
    </subcellularLocation>
</comment>
<dbReference type="PANTHER" id="PTHR10681:SF171">
    <property type="entry name" value="PEROXIREDOXIN 4"/>
    <property type="match status" value="1"/>
</dbReference>
<dbReference type="GO" id="GO:0005829">
    <property type="term" value="C:cytosol"/>
    <property type="evidence" value="ECO:0007669"/>
    <property type="project" value="TreeGrafter"/>
</dbReference>
<keyword evidence="4 6" id="KW-0560">Oxidoreductase</keyword>
<accession>A0A6M0H7V7</accession>
<dbReference type="InterPro" id="IPR013766">
    <property type="entry name" value="Thioredoxin_domain"/>
</dbReference>
<dbReference type="GO" id="GO:0033554">
    <property type="term" value="P:cellular response to stress"/>
    <property type="evidence" value="ECO:0007669"/>
    <property type="project" value="TreeGrafter"/>
</dbReference>
<evidence type="ECO:0000313" key="10">
    <source>
        <dbReference type="Proteomes" id="UP000481872"/>
    </source>
</evidence>
<keyword evidence="1 6" id="KW-0963">Cytoplasm</keyword>
<evidence type="ECO:0000259" key="8">
    <source>
        <dbReference type="PROSITE" id="PS51352"/>
    </source>
</evidence>
<evidence type="ECO:0000256" key="2">
    <source>
        <dbReference type="ARBA" id="ARBA00022559"/>
    </source>
</evidence>
<feature type="active site" description="Cysteine sulfenic acid (-SOH) intermediate" evidence="6">
    <location>
        <position position="45"/>
    </location>
</feature>
<dbReference type="HAMAP" id="MF_00401">
    <property type="entry name" value="Peroxiredoxin"/>
    <property type="match status" value="1"/>
</dbReference>
<evidence type="ECO:0000256" key="4">
    <source>
        <dbReference type="ARBA" id="ARBA00023002"/>
    </source>
</evidence>
<comment type="function">
    <text evidence="6">Thiol-specific peroxidase that catalyzes the reduction of hydrogen peroxide and organic hydroperoxides to water and alcohols, respectively. Plays a role in cell protection against oxidative stress by detoxifying peroxides.</text>
</comment>
<evidence type="ECO:0000256" key="1">
    <source>
        <dbReference type="ARBA" id="ARBA00022490"/>
    </source>
</evidence>
<feature type="domain" description="Thioredoxin" evidence="8">
    <location>
        <begin position="3"/>
        <end position="159"/>
    </location>
</feature>
<comment type="subunit">
    <text evidence="6">Homodecamer. Pentamer of dimers that assemble into a ring structure.</text>
</comment>
<dbReference type="GO" id="GO:0045454">
    <property type="term" value="P:cell redox homeostasis"/>
    <property type="evidence" value="ECO:0007669"/>
    <property type="project" value="TreeGrafter"/>
</dbReference>
<keyword evidence="2 6" id="KW-0575">Peroxidase</keyword>
<dbReference type="InterPro" id="IPR050217">
    <property type="entry name" value="Peroxiredoxin"/>
</dbReference>
<evidence type="ECO:0000256" key="7">
    <source>
        <dbReference type="PIRSR" id="PIRSR000239-1"/>
    </source>
</evidence>
<dbReference type="Pfam" id="PF00578">
    <property type="entry name" value="AhpC-TSA"/>
    <property type="match status" value="1"/>
</dbReference>
<comment type="caution">
    <text evidence="6">Lacks conserved residue(s) required for the propagation of feature annotation.</text>
</comment>
<dbReference type="InterPro" id="IPR000866">
    <property type="entry name" value="AhpC/TSA"/>
</dbReference>
<dbReference type="Gene3D" id="3.30.1020.10">
    <property type="entry name" value="Antioxidant, Horf6, Chain A, domain2"/>
    <property type="match status" value="1"/>
</dbReference>
<dbReference type="GO" id="GO:0006979">
    <property type="term" value="P:response to oxidative stress"/>
    <property type="evidence" value="ECO:0007669"/>
    <property type="project" value="TreeGrafter"/>
</dbReference>
<dbReference type="EMBL" id="JAAGPU010000029">
    <property type="protein sequence ID" value="NEU05941.1"/>
    <property type="molecule type" value="Genomic_DNA"/>
</dbReference>
<gene>
    <name evidence="9" type="ORF">G3M99_13980</name>
</gene>
<organism evidence="9 10">
    <name type="scientific">Clostridium senegalense</name>
    <dbReference type="NCBI Taxonomy" id="1465809"/>
    <lineage>
        <taxon>Bacteria</taxon>
        <taxon>Bacillati</taxon>
        <taxon>Bacillota</taxon>
        <taxon>Clostridia</taxon>
        <taxon>Eubacteriales</taxon>
        <taxon>Clostridiaceae</taxon>
        <taxon>Clostridium</taxon>
    </lineage>
</organism>
<dbReference type="AlphaFoldDB" id="A0A6M0H7V7"/>
<dbReference type="InterPro" id="IPR022915">
    <property type="entry name" value="Peroxiredoxin_TDXH"/>
</dbReference>
<dbReference type="NCBIfam" id="NF009668">
    <property type="entry name" value="PRK13189.1"/>
    <property type="match status" value="1"/>
</dbReference>
<keyword evidence="5 6" id="KW-0676">Redox-active center</keyword>
<comment type="catalytic activity">
    <reaction evidence="6">
        <text>a hydroperoxide + [thioredoxin]-dithiol = an alcohol + [thioredoxin]-disulfide + H2O</text>
        <dbReference type="Rhea" id="RHEA:62620"/>
        <dbReference type="Rhea" id="RHEA-COMP:10698"/>
        <dbReference type="Rhea" id="RHEA-COMP:10700"/>
        <dbReference type="ChEBI" id="CHEBI:15377"/>
        <dbReference type="ChEBI" id="CHEBI:29950"/>
        <dbReference type="ChEBI" id="CHEBI:30879"/>
        <dbReference type="ChEBI" id="CHEBI:35924"/>
        <dbReference type="ChEBI" id="CHEBI:50058"/>
        <dbReference type="EC" id="1.11.1.24"/>
    </reaction>
</comment>
<name>A0A6M0H7V7_9CLOT</name>